<keyword evidence="4" id="KW-1185">Reference proteome</keyword>
<evidence type="ECO:0000313" key="4">
    <source>
        <dbReference type="Proteomes" id="UP001431572"/>
    </source>
</evidence>
<proteinExistence type="predicted"/>
<reference evidence="2" key="2">
    <citation type="journal article" date="2024" name="Nature">
        <title>Anoxygenic phototroph of the Chloroflexota uses a type I reaction centre.</title>
        <authorList>
            <person name="Tsuji J.M."/>
            <person name="Shaw N.A."/>
            <person name="Nagashima S."/>
            <person name="Venkiteswaran J.J."/>
            <person name="Schiff S.L."/>
            <person name="Watanabe T."/>
            <person name="Fukui M."/>
            <person name="Hanada S."/>
            <person name="Tank M."/>
            <person name="Neufeld J.D."/>
        </authorList>
    </citation>
    <scope>NUCLEOTIDE SEQUENCE</scope>
    <source>
        <strain evidence="2">L227-S17</strain>
        <plasmid evidence="2 4">unnamed2</plasmid>
    </source>
</reference>
<dbReference type="RefSeq" id="WP_341472228.1">
    <property type="nucleotide sequence ID" value="NZ_CP128402.1"/>
</dbReference>
<dbReference type="EMBL" id="JACATZ010000002">
    <property type="protein sequence ID" value="NWJ47046.1"/>
    <property type="molecule type" value="Genomic_DNA"/>
</dbReference>
<protein>
    <submittedName>
        <fullName evidence="1">Uncharacterized protein</fullName>
    </submittedName>
</protein>
<dbReference type="Proteomes" id="UP000521676">
    <property type="component" value="Unassembled WGS sequence"/>
</dbReference>
<reference evidence="1 3" key="1">
    <citation type="submission" date="2020-06" db="EMBL/GenBank/DDBJ databases">
        <title>Anoxygenic phototrophic Chloroflexota member uses a Type I reaction center.</title>
        <authorList>
            <person name="Tsuji J.M."/>
            <person name="Shaw N.A."/>
            <person name="Nagashima S."/>
            <person name="Venkiteswaran J."/>
            <person name="Schiff S.L."/>
            <person name="Hanada S."/>
            <person name="Tank M."/>
            <person name="Neufeld J.D."/>
        </authorList>
    </citation>
    <scope>NUCLEOTIDE SEQUENCE [LARGE SCALE GENOMIC DNA]</scope>
    <source>
        <strain evidence="1">L227-S17</strain>
    </source>
</reference>
<name>A0A8T7M4Q7_9CHLR</name>
<keyword evidence="2" id="KW-0614">Plasmid</keyword>
<geneLocation type="plasmid" evidence="2 4">
    <name>unnamed2</name>
</geneLocation>
<organism evidence="1 3">
    <name type="scientific">Candidatus Chlorohelix allophototropha</name>
    <dbReference type="NCBI Taxonomy" id="3003348"/>
    <lineage>
        <taxon>Bacteria</taxon>
        <taxon>Bacillati</taxon>
        <taxon>Chloroflexota</taxon>
        <taxon>Chloroflexia</taxon>
        <taxon>Candidatus Chloroheliales</taxon>
        <taxon>Candidatus Chloroheliaceae</taxon>
        <taxon>Candidatus Chlorohelix</taxon>
    </lineage>
</organism>
<sequence>MSDSFNIDNKKAQIEREKILYRYTTALEQGDDETVLVLLSQAQNDPVLKQKMNEITEYFYAEVVEEIKAAEDKLVRDLALQHIQQTEEPGELPPLTLGNVVARLQAEAATGGPLRLEINQLLSQVSQEASSLPLPATLSQAAIKFLFRQAGFTASDRLLKLFREKAVFLSMGREKGMAQLAAARRQARARNKKLQGEEHS</sequence>
<accession>A0A8T7M4Q7</accession>
<gene>
    <name evidence="1" type="ORF">HXX08_14390</name>
    <name evidence="2" type="ORF">OZ401_004932</name>
</gene>
<dbReference type="Proteomes" id="UP001431572">
    <property type="component" value="Plasmid unnamed2"/>
</dbReference>
<dbReference type="EMBL" id="CP128402">
    <property type="protein sequence ID" value="WJW70359.1"/>
    <property type="molecule type" value="Genomic_DNA"/>
</dbReference>
<evidence type="ECO:0000313" key="2">
    <source>
        <dbReference type="EMBL" id="WJW70359.1"/>
    </source>
</evidence>
<evidence type="ECO:0000313" key="1">
    <source>
        <dbReference type="EMBL" id="NWJ47046.1"/>
    </source>
</evidence>
<evidence type="ECO:0000313" key="3">
    <source>
        <dbReference type="Proteomes" id="UP000521676"/>
    </source>
</evidence>
<dbReference type="AlphaFoldDB" id="A0A8T7M4Q7"/>